<accession>A0A3Q2Q9U5</accession>
<feature type="region of interest" description="Disordered" evidence="6">
    <location>
        <begin position="1"/>
        <end position="49"/>
    </location>
</feature>
<evidence type="ECO:0000256" key="3">
    <source>
        <dbReference type="ARBA" id="ARBA00022825"/>
    </source>
</evidence>
<dbReference type="Proteomes" id="UP000265000">
    <property type="component" value="Unplaced"/>
</dbReference>
<feature type="domain" description="Peptidase S1" evidence="7">
    <location>
        <begin position="28"/>
        <end position="265"/>
    </location>
</feature>
<dbReference type="SMART" id="SM00020">
    <property type="entry name" value="Tryp_SPc"/>
    <property type="match status" value="1"/>
</dbReference>
<dbReference type="InterPro" id="IPR001314">
    <property type="entry name" value="Peptidase_S1A"/>
</dbReference>
<dbReference type="AlphaFoldDB" id="A0A3Q2Q9U5"/>
<dbReference type="InterPro" id="IPR009003">
    <property type="entry name" value="Peptidase_S1_PA"/>
</dbReference>
<dbReference type="PANTHER" id="PTHR24271:SF52">
    <property type="entry name" value="GRANZYME K"/>
    <property type="match status" value="1"/>
</dbReference>
<evidence type="ECO:0000259" key="7">
    <source>
        <dbReference type="PROSITE" id="PS50240"/>
    </source>
</evidence>
<reference evidence="8" key="1">
    <citation type="submission" date="2025-08" db="UniProtKB">
        <authorList>
            <consortium name="Ensembl"/>
        </authorList>
    </citation>
    <scope>IDENTIFICATION</scope>
</reference>
<dbReference type="PROSITE" id="PS00134">
    <property type="entry name" value="TRYPSIN_HIS"/>
    <property type="match status" value="1"/>
</dbReference>
<dbReference type="PROSITE" id="PS50240">
    <property type="entry name" value="TRYPSIN_DOM"/>
    <property type="match status" value="1"/>
</dbReference>
<reference evidence="8" key="2">
    <citation type="submission" date="2025-09" db="UniProtKB">
        <authorList>
            <consortium name="Ensembl"/>
        </authorList>
    </citation>
    <scope>IDENTIFICATION</scope>
</reference>
<evidence type="ECO:0000313" key="9">
    <source>
        <dbReference type="Proteomes" id="UP000265000"/>
    </source>
</evidence>
<dbReference type="GeneTree" id="ENSGT00940000163484"/>
<protein>
    <submittedName>
        <fullName evidence="8">Granzyme A-like</fullName>
    </submittedName>
</protein>
<dbReference type="GO" id="GO:0006508">
    <property type="term" value="P:proteolysis"/>
    <property type="evidence" value="ECO:0007669"/>
    <property type="project" value="UniProtKB-KW"/>
</dbReference>
<name>A0A3Q2Q9U5_FUNHE</name>
<keyword evidence="3 5" id="KW-0720">Serine protease</keyword>
<feature type="compositionally biased region" description="Basic and acidic residues" evidence="6">
    <location>
        <begin position="35"/>
        <end position="49"/>
    </location>
</feature>
<keyword evidence="4" id="KW-1015">Disulfide bond</keyword>
<keyword evidence="9" id="KW-1185">Reference proteome</keyword>
<organism evidence="8 9">
    <name type="scientific">Fundulus heteroclitus</name>
    <name type="common">Killifish</name>
    <name type="synonym">Mummichog</name>
    <dbReference type="NCBI Taxonomy" id="8078"/>
    <lineage>
        <taxon>Eukaryota</taxon>
        <taxon>Metazoa</taxon>
        <taxon>Chordata</taxon>
        <taxon>Craniata</taxon>
        <taxon>Vertebrata</taxon>
        <taxon>Euteleostomi</taxon>
        <taxon>Actinopterygii</taxon>
        <taxon>Neopterygii</taxon>
        <taxon>Teleostei</taxon>
        <taxon>Neoteleostei</taxon>
        <taxon>Acanthomorphata</taxon>
        <taxon>Ovalentaria</taxon>
        <taxon>Atherinomorphae</taxon>
        <taxon>Cyprinodontiformes</taxon>
        <taxon>Fundulidae</taxon>
        <taxon>Fundulus</taxon>
    </lineage>
</organism>
<evidence type="ECO:0000256" key="5">
    <source>
        <dbReference type="RuleBase" id="RU363034"/>
    </source>
</evidence>
<dbReference type="InterPro" id="IPR018114">
    <property type="entry name" value="TRYPSIN_HIS"/>
</dbReference>
<evidence type="ECO:0000256" key="6">
    <source>
        <dbReference type="SAM" id="MobiDB-lite"/>
    </source>
</evidence>
<dbReference type="FunFam" id="2.40.10.10:FF:000036">
    <property type="entry name" value="Trypsin beta"/>
    <property type="match status" value="1"/>
</dbReference>
<dbReference type="InterPro" id="IPR001254">
    <property type="entry name" value="Trypsin_dom"/>
</dbReference>
<dbReference type="PROSITE" id="PS00135">
    <property type="entry name" value="TRYPSIN_SER"/>
    <property type="match status" value="1"/>
</dbReference>
<dbReference type="PRINTS" id="PR00722">
    <property type="entry name" value="CHYMOTRYPSIN"/>
</dbReference>
<dbReference type="Ensembl" id="ENSFHET00000009443.1">
    <property type="protein sequence ID" value="ENSFHEP00000023788.1"/>
    <property type="gene ID" value="ENSFHEG00000005439.1"/>
</dbReference>
<keyword evidence="1 5" id="KW-0645">Protease</keyword>
<dbReference type="CDD" id="cd00190">
    <property type="entry name" value="Tryp_SPc"/>
    <property type="match status" value="1"/>
</dbReference>
<evidence type="ECO:0000313" key="8">
    <source>
        <dbReference type="Ensembl" id="ENSFHEP00000023788.1"/>
    </source>
</evidence>
<dbReference type="Pfam" id="PF00089">
    <property type="entry name" value="Trypsin"/>
    <property type="match status" value="1"/>
</dbReference>
<keyword evidence="2 5" id="KW-0378">Hydrolase</keyword>
<dbReference type="SUPFAM" id="SSF50494">
    <property type="entry name" value="Trypsin-like serine proteases"/>
    <property type="match status" value="1"/>
</dbReference>
<evidence type="ECO:0000256" key="1">
    <source>
        <dbReference type="ARBA" id="ARBA00022670"/>
    </source>
</evidence>
<sequence length="266" mass="28860">MSGWPKGAAQSGAESGGDNQGASRAGRAVCGDPGTWRDSRQDTARAREKDIPAVKNKGYCGGTLIDPLWVLTAAHCGNVKTVSLGVHSRKAQEKEKRYRQVCEGEKNVPHPDFNSHTYDHDLMLVKVMEETQWVSSLKLNEVVNDPPAGSVCTVAGWGKTDKHANTMSDVLMAVNVTVVDRIKCNSKDYYNYDNYITKNMICAGSDGENVADACDGDSGGPILCNGALVGVTSFGAENECGKKNWPGVYAFLTRDHLKWINNTMKQ</sequence>
<dbReference type="InterPro" id="IPR033116">
    <property type="entry name" value="TRYPSIN_SER"/>
</dbReference>
<dbReference type="InterPro" id="IPR043504">
    <property type="entry name" value="Peptidase_S1_PA_chymotrypsin"/>
</dbReference>
<dbReference type="GO" id="GO:0004252">
    <property type="term" value="F:serine-type endopeptidase activity"/>
    <property type="evidence" value="ECO:0007669"/>
    <property type="project" value="InterPro"/>
</dbReference>
<evidence type="ECO:0000256" key="2">
    <source>
        <dbReference type="ARBA" id="ARBA00022801"/>
    </source>
</evidence>
<evidence type="ECO:0000256" key="4">
    <source>
        <dbReference type="ARBA" id="ARBA00023157"/>
    </source>
</evidence>
<dbReference type="PANTHER" id="PTHR24271">
    <property type="entry name" value="KALLIKREIN-RELATED"/>
    <property type="match status" value="1"/>
</dbReference>
<dbReference type="Gene3D" id="2.40.10.10">
    <property type="entry name" value="Trypsin-like serine proteases"/>
    <property type="match status" value="2"/>
</dbReference>
<proteinExistence type="predicted"/>
<dbReference type="STRING" id="8078.ENSFHEP00000023788"/>